<dbReference type="SFLD" id="SFLDF00570">
    <property type="entry name" value="tungsten_cofactor_oxidoreducas"/>
    <property type="match status" value="1"/>
</dbReference>
<name>A0A1E5FZT3_9FIRM</name>
<dbReference type="GO" id="GO:0046872">
    <property type="term" value="F:metal ion binding"/>
    <property type="evidence" value="ECO:0007669"/>
    <property type="project" value="UniProtKB-KW"/>
</dbReference>
<dbReference type="SFLD" id="SFLDG01387">
    <property type="entry name" value="BtrN-like_SPASM_domain_contain"/>
    <property type="match status" value="1"/>
</dbReference>
<dbReference type="InterPro" id="IPR023885">
    <property type="entry name" value="4Fe4S-binding_SPASM_dom"/>
</dbReference>
<dbReference type="EMBL" id="MIJE01000033">
    <property type="protein sequence ID" value="OEF96105.1"/>
    <property type="molecule type" value="Genomic_DNA"/>
</dbReference>
<dbReference type="OrthoDB" id="9808591at2"/>
<dbReference type="InterPro" id="IPR034391">
    <property type="entry name" value="AdoMet-like_SPASM_containing"/>
</dbReference>
<keyword evidence="6" id="KW-0411">Iron-sulfur</keyword>
<keyword evidence="9" id="KW-1185">Reference proteome</keyword>
<comment type="caution">
    <text evidence="8">The sequence shown here is derived from an EMBL/GenBank/DDBJ whole genome shotgun (WGS) entry which is preliminary data.</text>
</comment>
<dbReference type="GO" id="GO:0051536">
    <property type="term" value="F:iron-sulfur cluster binding"/>
    <property type="evidence" value="ECO:0007669"/>
    <property type="project" value="UniProtKB-KW"/>
</dbReference>
<dbReference type="SUPFAM" id="SSF102114">
    <property type="entry name" value="Radical SAM enzymes"/>
    <property type="match status" value="1"/>
</dbReference>
<sequence length="368" mass="42190">MTIVSSFAEYDIVFKPNNIIKKVYIELTNDCNLACEMCYRNSWHGTIGEMNEQLFNTLVNQIATNIDVEEVILGGLGEPMYHAKFWEFLKLLNDRLPNIPIALTTNGILLTSEIVKKLAQLGVKKVIVSVDGVDQETQTEVRGEKSEIVVNKLLALGEAFRENTEILWWWEFVWQKKNKNQLYNLVDLANKCNVKKIIISHLLPTSPQQVNEVLYEPMLEADLQKSLDKARNLALLHGLEIALPKSEINTERKCRFVNNHSAVVSYQGKVAPCYRFLHGCKEYNQHREKDIMPYDFGQISSENELIDIWNKPQYLKFRYRVINNLFPSCHDCDLFDGCDITVTSEVDCDGGVPSCGHCLWARGFIHCP</sequence>
<dbReference type="SFLD" id="SFLDS00029">
    <property type="entry name" value="Radical_SAM"/>
    <property type="match status" value="1"/>
</dbReference>
<dbReference type="CDD" id="cd21121">
    <property type="entry name" value="SPASM_Cmo-like"/>
    <property type="match status" value="1"/>
</dbReference>
<dbReference type="Proteomes" id="UP000094296">
    <property type="component" value="Unassembled WGS sequence"/>
</dbReference>
<dbReference type="InterPro" id="IPR027604">
    <property type="entry name" value="W_rSAM_matur"/>
</dbReference>
<accession>A0A1E5FZT3</accession>
<feature type="domain" description="Radical SAM core" evidence="7">
    <location>
        <begin position="17"/>
        <end position="236"/>
    </location>
</feature>
<comment type="cofactor">
    <cofactor evidence="1">
        <name>[4Fe-4S] cluster</name>
        <dbReference type="ChEBI" id="CHEBI:49883"/>
    </cofactor>
</comment>
<keyword evidence="5" id="KW-0408">Iron</keyword>
<protein>
    <recommendedName>
        <fullName evidence="7">Radical SAM core domain-containing protein</fullName>
    </recommendedName>
</protein>
<dbReference type="AlphaFoldDB" id="A0A1E5FZT3"/>
<dbReference type="CDD" id="cd01335">
    <property type="entry name" value="Radical_SAM"/>
    <property type="match status" value="1"/>
</dbReference>
<dbReference type="InterPro" id="IPR050377">
    <property type="entry name" value="Radical_SAM_PqqE_MftC-like"/>
</dbReference>
<dbReference type="PANTHER" id="PTHR11228">
    <property type="entry name" value="RADICAL SAM DOMAIN PROTEIN"/>
    <property type="match status" value="1"/>
</dbReference>
<evidence type="ECO:0000256" key="2">
    <source>
        <dbReference type="ARBA" id="ARBA00022485"/>
    </source>
</evidence>
<dbReference type="InterPro" id="IPR007197">
    <property type="entry name" value="rSAM"/>
</dbReference>
<dbReference type="GO" id="GO:0003824">
    <property type="term" value="F:catalytic activity"/>
    <property type="evidence" value="ECO:0007669"/>
    <property type="project" value="InterPro"/>
</dbReference>
<evidence type="ECO:0000256" key="3">
    <source>
        <dbReference type="ARBA" id="ARBA00022691"/>
    </source>
</evidence>
<evidence type="ECO:0000256" key="5">
    <source>
        <dbReference type="ARBA" id="ARBA00023004"/>
    </source>
</evidence>
<evidence type="ECO:0000256" key="1">
    <source>
        <dbReference type="ARBA" id="ARBA00001966"/>
    </source>
</evidence>
<dbReference type="STRING" id="766136.BHF68_10250"/>
<keyword evidence="4" id="KW-0479">Metal-binding</keyword>
<dbReference type="RefSeq" id="WP_069644026.1">
    <property type="nucleotide sequence ID" value="NZ_MIJE01000033.1"/>
</dbReference>
<evidence type="ECO:0000259" key="7">
    <source>
        <dbReference type="PROSITE" id="PS51918"/>
    </source>
</evidence>
<evidence type="ECO:0000256" key="6">
    <source>
        <dbReference type="ARBA" id="ARBA00023014"/>
    </source>
</evidence>
<dbReference type="Gene3D" id="3.20.20.70">
    <property type="entry name" value="Aldolase class I"/>
    <property type="match status" value="1"/>
</dbReference>
<keyword evidence="2" id="KW-0004">4Fe-4S</keyword>
<evidence type="ECO:0000313" key="8">
    <source>
        <dbReference type="EMBL" id="OEF96105.1"/>
    </source>
</evidence>
<evidence type="ECO:0000313" key="9">
    <source>
        <dbReference type="Proteomes" id="UP000094296"/>
    </source>
</evidence>
<gene>
    <name evidence="8" type="ORF">BHF68_10250</name>
</gene>
<dbReference type="InterPro" id="IPR058240">
    <property type="entry name" value="rSAM_sf"/>
</dbReference>
<dbReference type="PROSITE" id="PS51918">
    <property type="entry name" value="RADICAL_SAM"/>
    <property type="match status" value="1"/>
</dbReference>
<reference evidence="8 9" key="1">
    <citation type="submission" date="2016-09" db="EMBL/GenBank/DDBJ databases">
        <title>Draft genome sequence for the type strain of Desulfuribacillus alkaliarsenatis AHT28, an obligately anaerobic, sulfidogenic bacterium isolated from Russian soda lake sediments.</title>
        <authorList>
            <person name="Abin C.A."/>
            <person name="Hollibaugh J.T."/>
        </authorList>
    </citation>
    <scope>NUCLEOTIDE SEQUENCE [LARGE SCALE GENOMIC DNA]</scope>
    <source>
        <strain evidence="8 9">AHT28</strain>
    </source>
</reference>
<dbReference type="SFLD" id="SFLDG01067">
    <property type="entry name" value="SPASM/twitch_domain_containing"/>
    <property type="match status" value="1"/>
</dbReference>
<proteinExistence type="predicted"/>
<keyword evidence="3" id="KW-0949">S-adenosyl-L-methionine</keyword>
<dbReference type="InterPro" id="IPR013785">
    <property type="entry name" value="Aldolase_TIM"/>
</dbReference>
<evidence type="ECO:0000256" key="4">
    <source>
        <dbReference type="ARBA" id="ARBA00022723"/>
    </source>
</evidence>
<dbReference type="PANTHER" id="PTHR11228:SF34">
    <property type="entry name" value="TUNGSTEN-CONTAINING ALDEHYDE FERREDOXIN OXIDOREDUCTASE COFACTOR MODIFYING PROTEIN"/>
    <property type="match status" value="1"/>
</dbReference>
<dbReference type="Pfam" id="PF13186">
    <property type="entry name" value="SPASM"/>
    <property type="match status" value="1"/>
</dbReference>
<dbReference type="Pfam" id="PF04055">
    <property type="entry name" value="Radical_SAM"/>
    <property type="match status" value="1"/>
</dbReference>
<organism evidence="8 9">
    <name type="scientific">Desulfuribacillus alkaliarsenatis</name>
    <dbReference type="NCBI Taxonomy" id="766136"/>
    <lineage>
        <taxon>Bacteria</taxon>
        <taxon>Bacillati</taxon>
        <taxon>Bacillota</taxon>
        <taxon>Desulfuribacillia</taxon>
        <taxon>Desulfuribacillales</taxon>
        <taxon>Desulfuribacillaceae</taxon>
        <taxon>Desulfuribacillus</taxon>
    </lineage>
</organism>